<reference evidence="1" key="2">
    <citation type="submission" date="2023-01" db="EMBL/GenBank/DDBJ databases">
        <authorList>
            <person name="Petersen C."/>
        </authorList>
    </citation>
    <scope>NUCLEOTIDE SEQUENCE</scope>
    <source>
        <strain evidence="1">IBT 12815</strain>
    </source>
</reference>
<name>A0AAD6H0P6_9EURO</name>
<reference evidence="1" key="1">
    <citation type="journal article" date="2023" name="IMA Fungus">
        <title>Comparative genomic study of the Penicillium genus elucidates a diverse pangenome and 15 lateral gene transfer events.</title>
        <authorList>
            <person name="Petersen C."/>
            <person name="Sorensen T."/>
            <person name="Nielsen M.R."/>
            <person name="Sondergaard T.E."/>
            <person name="Sorensen J.L."/>
            <person name="Fitzpatrick D.A."/>
            <person name="Frisvad J.C."/>
            <person name="Nielsen K.L."/>
        </authorList>
    </citation>
    <scope>NUCLEOTIDE SEQUENCE</scope>
    <source>
        <strain evidence="1">IBT 12815</strain>
    </source>
</reference>
<dbReference type="AlphaFoldDB" id="A0AAD6H0P6"/>
<accession>A0AAD6H0P6</accession>
<evidence type="ECO:0000313" key="1">
    <source>
        <dbReference type="EMBL" id="KAJ5598686.1"/>
    </source>
</evidence>
<evidence type="ECO:0000313" key="2">
    <source>
        <dbReference type="Proteomes" id="UP001213799"/>
    </source>
</evidence>
<dbReference type="Proteomes" id="UP001213799">
    <property type="component" value="Unassembled WGS sequence"/>
</dbReference>
<dbReference type="GeneID" id="81590066"/>
<comment type="caution">
    <text evidence="1">The sequence shown here is derived from an EMBL/GenBank/DDBJ whole genome shotgun (WGS) entry which is preliminary data.</text>
</comment>
<gene>
    <name evidence="1" type="ORF">N7537_008770</name>
</gene>
<dbReference type="EMBL" id="JAQJAE010000004">
    <property type="protein sequence ID" value="KAJ5598686.1"/>
    <property type="molecule type" value="Genomic_DNA"/>
</dbReference>
<organism evidence="1 2">
    <name type="scientific">Penicillium hordei</name>
    <dbReference type="NCBI Taxonomy" id="40994"/>
    <lineage>
        <taxon>Eukaryota</taxon>
        <taxon>Fungi</taxon>
        <taxon>Dikarya</taxon>
        <taxon>Ascomycota</taxon>
        <taxon>Pezizomycotina</taxon>
        <taxon>Eurotiomycetes</taxon>
        <taxon>Eurotiomycetidae</taxon>
        <taxon>Eurotiales</taxon>
        <taxon>Aspergillaceae</taxon>
        <taxon>Penicillium</taxon>
    </lineage>
</organism>
<protein>
    <submittedName>
        <fullName evidence="1">Uncharacterized protein</fullName>
    </submittedName>
</protein>
<proteinExistence type="predicted"/>
<dbReference type="RefSeq" id="XP_056751900.1">
    <property type="nucleotide sequence ID" value="XM_056899824.1"/>
</dbReference>
<sequence length="96" mass="11070">MVTIPRWRYHAELREYNTDNPKIIICKKAGFSHGRIAKGYDGVYEVLCENFDPYMSWKIETLGSIVLYEYTLYTNLIAPPLSKETDDPAGFWGSSL</sequence>
<keyword evidence="2" id="KW-1185">Reference proteome</keyword>